<evidence type="ECO:0000256" key="1">
    <source>
        <dbReference type="SAM" id="Phobius"/>
    </source>
</evidence>
<dbReference type="Proteomes" id="UP000281915">
    <property type="component" value="Unassembled WGS sequence"/>
</dbReference>
<feature type="transmembrane region" description="Helical" evidence="1">
    <location>
        <begin position="20"/>
        <end position="41"/>
    </location>
</feature>
<proteinExistence type="predicted"/>
<comment type="caution">
    <text evidence="2">The sequence shown here is derived from an EMBL/GenBank/DDBJ whole genome shotgun (WGS) entry which is preliminary data.</text>
</comment>
<evidence type="ECO:0000313" key="2">
    <source>
        <dbReference type="EMBL" id="RNB79662.1"/>
    </source>
</evidence>
<keyword evidence="1" id="KW-1133">Transmembrane helix</keyword>
<dbReference type="RefSeq" id="WP_122913133.1">
    <property type="nucleotide sequence ID" value="NZ_RHHT01000018.1"/>
</dbReference>
<organism evidence="2 3">
    <name type="scientific">Brevibacillus panacihumi</name>
    <dbReference type="NCBI Taxonomy" id="497735"/>
    <lineage>
        <taxon>Bacteria</taxon>
        <taxon>Bacillati</taxon>
        <taxon>Bacillota</taxon>
        <taxon>Bacilli</taxon>
        <taxon>Bacillales</taxon>
        <taxon>Paenibacillaceae</taxon>
        <taxon>Brevibacillus</taxon>
    </lineage>
</organism>
<name>A0A3M8CV15_9BACL</name>
<accession>A0A3M8CV15</accession>
<dbReference type="EMBL" id="RHHT01000018">
    <property type="protein sequence ID" value="RNB79662.1"/>
    <property type="molecule type" value="Genomic_DNA"/>
</dbReference>
<gene>
    <name evidence="2" type="ORF">EDM58_09465</name>
</gene>
<keyword evidence="1" id="KW-0812">Transmembrane</keyword>
<sequence length="58" mass="6503">MSMVSQYLTRFWHEEDGVTIVEMVVIVAVILMVVIPALVTLGQAEEARLEEIADKLSK</sequence>
<keyword evidence="1" id="KW-0472">Membrane</keyword>
<dbReference type="AlphaFoldDB" id="A0A3M8CV15"/>
<protein>
    <submittedName>
        <fullName evidence="2">Pilus assembly protein</fullName>
    </submittedName>
</protein>
<evidence type="ECO:0000313" key="3">
    <source>
        <dbReference type="Proteomes" id="UP000281915"/>
    </source>
</evidence>
<reference evidence="2 3" key="1">
    <citation type="submission" date="2018-10" db="EMBL/GenBank/DDBJ databases">
        <title>Phylogenomics of Brevibacillus.</title>
        <authorList>
            <person name="Dunlap C."/>
        </authorList>
    </citation>
    <scope>NUCLEOTIDE SEQUENCE [LARGE SCALE GENOMIC DNA]</scope>
    <source>
        <strain evidence="2 3">JCM 15085</strain>
    </source>
</reference>